<gene>
    <name evidence="1" type="ORF">CLUMA_CG011042</name>
</gene>
<dbReference type="AlphaFoldDB" id="A0A1J1IGU7"/>
<sequence>MRQINLLKTKISSNVENSQGSRNIFLPEGSQKIMRQGRSEDKNKDMRGRYLVKEKVEEAESNFESSTVQVIAKSFRHHAIIFCCSNDKQTRKSVSNEM</sequence>
<evidence type="ECO:0000313" key="1">
    <source>
        <dbReference type="EMBL" id="CRK97657.1"/>
    </source>
</evidence>
<protein>
    <submittedName>
        <fullName evidence="1">CLUMA_CG011042, isoform A</fullName>
    </submittedName>
</protein>
<organism evidence="1 2">
    <name type="scientific">Clunio marinus</name>
    <dbReference type="NCBI Taxonomy" id="568069"/>
    <lineage>
        <taxon>Eukaryota</taxon>
        <taxon>Metazoa</taxon>
        <taxon>Ecdysozoa</taxon>
        <taxon>Arthropoda</taxon>
        <taxon>Hexapoda</taxon>
        <taxon>Insecta</taxon>
        <taxon>Pterygota</taxon>
        <taxon>Neoptera</taxon>
        <taxon>Endopterygota</taxon>
        <taxon>Diptera</taxon>
        <taxon>Nematocera</taxon>
        <taxon>Chironomoidea</taxon>
        <taxon>Chironomidae</taxon>
        <taxon>Clunio</taxon>
    </lineage>
</organism>
<evidence type="ECO:0000313" key="2">
    <source>
        <dbReference type="Proteomes" id="UP000183832"/>
    </source>
</evidence>
<keyword evidence="2" id="KW-1185">Reference proteome</keyword>
<dbReference type="EMBL" id="CVRI01000047">
    <property type="protein sequence ID" value="CRK97657.1"/>
    <property type="molecule type" value="Genomic_DNA"/>
</dbReference>
<reference evidence="1 2" key="1">
    <citation type="submission" date="2015-04" db="EMBL/GenBank/DDBJ databases">
        <authorList>
            <person name="Syromyatnikov M.Y."/>
            <person name="Popov V.N."/>
        </authorList>
    </citation>
    <scope>NUCLEOTIDE SEQUENCE [LARGE SCALE GENOMIC DNA]</scope>
</reference>
<accession>A0A1J1IGU7</accession>
<name>A0A1J1IGU7_9DIPT</name>
<dbReference type="Proteomes" id="UP000183832">
    <property type="component" value="Unassembled WGS sequence"/>
</dbReference>
<proteinExistence type="predicted"/>